<feature type="domain" description="Methyltransferase" evidence="4">
    <location>
        <begin position="54"/>
        <end position="146"/>
    </location>
</feature>
<dbReference type="AlphaFoldDB" id="A0A1M5P1V1"/>
<evidence type="ECO:0000256" key="1">
    <source>
        <dbReference type="ARBA" id="ARBA00022603"/>
    </source>
</evidence>
<evidence type="ECO:0000313" key="5">
    <source>
        <dbReference type="EMBL" id="SHG95814.1"/>
    </source>
</evidence>
<evidence type="ECO:0000313" key="6">
    <source>
        <dbReference type="Proteomes" id="UP000184501"/>
    </source>
</evidence>
<dbReference type="InterPro" id="IPR029063">
    <property type="entry name" value="SAM-dependent_MTases_sf"/>
</dbReference>
<organism evidence="5 6">
    <name type="scientific">Streptoalloteichus hindustanus</name>
    <dbReference type="NCBI Taxonomy" id="2017"/>
    <lineage>
        <taxon>Bacteria</taxon>
        <taxon>Bacillati</taxon>
        <taxon>Actinomycetota</taxon>
        <taxon>Actinomycetes</taxon>
        <taxon>Pseudonocardiales</taxon>
        <taxon>Pseudonocardiaceae</taxon>
        <taxon>Streptoalloteichus</taxon>
    </lineage>
</organism>
<proteinExistence type="predicted"/>
<keyword evidence="3" id="KW-0949">S-adenosyl-L-methionine</keyword>
<sequence length="274" mass="30659">MEEASPAKGTHPRTAYDTWSPFYDTDYAHLPMRRIVYAFVELARRYHAPGQRLLDLGCGTGASALALADLGYAVTGCDISPEMLAIARSKPHADRVRFVEADLRHLPDLDGFHVATAVNDPLSHLLTERDLTAALREVARVLAPGGVLVFDQRTETAYRRVCGRTLVSDREDQRLRWSVVEHDIGEEGAVFGMRIERDLRCGDAARQVRHEHFLRYRSTSLLRRLLGESGLECVGVHGLDGHCFLRESPDETVDTTVLYVARRPHSVLRAHPGL</sequence>
<dbReference type="OrthoDB" id="9811589at2"/>
<dbReference type="Pfam" id="PF13649">
    <property type="entry name" value="Methyltransf_25"/>
    <property type="match status" value="1"/>
</dbReference>
<evidence type="ECO:0000256" key="3">
    <source>
        <dbReference type="ARBA" id="ARBA00022691"/>
    </source>
</evidence>
<keyword evidence="6" id="KW-1185">Reference proteome</keyword>
<dbReference type="STRING" id="2017.SAMN05444320_11743"/>
<evidence type="ECO:0000259" key="4">
    <source>
        <dbReference type="Pfam" id="PF13649"/>
    </source>
</evidence>
<dbReference type="GO" id="GO:0008168">
    <property type="term" value="F:methyltransferase activity"/>
    <property type="evidence" value="ECO:0007669"/>
    <property type="project" value="UniProtKB-KW"/>
</dbReference>
<dbReference type="EMBL" id="FQVN01000017">
    <property type="protein sequence ID" value="SHG95814.1"/>
    <property type="molecule type" value="Genomic_DNA"/>
</dbReference>
<accession>A0A1M5P1V1</accession>
<name>A0A1M5P1V1_STRHI</name>
<dbReference type="SUPFAM" id="SSF53335">
    <property type="entry name" value="S-adenosyl-L-methionine-dependent methyltransferases"/>
    <property type="match status" value="1"/>
</dbReference>
<dbReference type="RefSeq" id="WP_073489790.1">
    <property type="nucleotide sequence ID" value="NZ_FQVN01000017.1"/>
</dbReference>
<dbReference type="Proteomes" id="UP000184501">
    <property type="component" value="Unassembled WGS sequence"/>
</dbReference>
<dbReference type="InterPro" id="IPR041698">
    <property type="entry name" value="Methyltransf_25"/>
</dbReference>
<dbReference type="PANTHER" id="PTHR43464">
    <property type="entry name" value="METHYLTRANSFERASE"/>
    <property type="match status" value="1"/>
</dbReference>
<protein>
    <submittedName>
        <fullName evidence="5">Methyltransferase domain-containing protein</fullName>
    </submittedName>
</protein>
<dbReference type="CDD" id="cd02440">
    <property type="entry name" value="AdoMet_MTases"/>
    <property type="match status" value="1"/>
</dbReference>
<dbReference type="Gene3D" id="3.40.50.150">
    <property type="entry name" value="Vaccinia Virus protein VP39"/>
    <property type="match status" value="1"/>
</dbReference>
<dbReference type="PANTHER" id="PTHR43464:SF19">
    <property type="entry name" value="UBIQUINONE BIOSYNTHESIS O-METHYLTRANSFERASE, MITOCHONDRIAL"/>
    <property type="match status" value="1"/>
</dbReference>
<dbReference type="GO" id="GO:0032259">
    <property type="term" value="P:methylation"/>
    <property type="evidence" value="ECO:0007669"/>
    <property type="project" value="UniProtKB-KW"/>
</dbReference>
<keyword evidence="2 5" id="KW-0808">Transferase</keyword>
<evidence type="ECO:0000256" key="2">
    <source>
        <dbReference type="ARBA" id="ARBA00022679"/>
    </source>
</evidence>
<keyword evidence="1 5" id="KW-0489">Methyltransferase</keyword>
<reference evidence="5 6" key="1">
    <citation type="submission" date="2016-11" db="EMBL/GenBank/DDBJ databases">
        <authorList>
            <person name="Jaros S."/>
            <person name="Januszkiewicz K."/>
            <person name="Wedrychowicz H."/>
        </authorList>
    </citation>
    <scope>NUCLEOTIDE SEQUENCE [LARGE SCALE GENOMIC DNA]</scope>
    <source>
        <strain evidence="5 6">DSM 44523</strain>
    </source>
</reference>
<gene>
    <name evidence="5" type="ORF">SAMN05444320_11743</name>
</gene>